<name>A0A0H4A412_9VIBR</name>
<organism evidence="2">
    <name type="scientific">Vibrio sp. FF_307</name>
    <dbReference type="NCBI Taxonomy" id="1652834"/>
    <lineage>
        <taxon>Bacteria</taxon>
        <taxon>Pseudomonadati</taxon>
        <taxon>Pseudomonadota</taxon>
        <taxon>Gammaproteobacteria</taxon>
        <taxon>Vibrionales</taxon>
        <taxon>Vibrionaceae</taxon>
        <taxon>Vibrio</taxon>
    </lineage>
</organism>
<protein>
    <submittedName>
        <fullName evidence="2">Uncharacterized protein</fullName>
    </submittedName>
</protein>
<keyword evidence="1" id="KW-0812">Transmembrane</keyword>
<keyword evidence="1" id="KW-1133">Transmembrane helix</keyword>
<feature type="transmembrane region" description="Helical" evidence="1">
    <location>
        <begin position="215"/>
        <end position="235"/>
    </location>
</feature>
<evidence type="ECO:0000313" key="2">
    <source>
        <dbReference type="EMBL" id="AKN40591.1"/>
    </source>
</evidence>
<reference evidence="2" key="1">
    <citation type="journal article" date="2015" name="MBio">
        <title>Eco-Evolutionary Dynamics of Episomes among Ecologically Cohesive Bacterial Populations.</title>
        <authorList>
            <person name="Xue H."/>
            <person name="Cordero O.X."/>
            <person name="Camas F.M."/>
            <person name="Trimble W."/>
            <person name="Meyer F."/>
            <person name="Guglielmini J."/>
            <person name="Rocha E.P."/>
            <person name="Polz M.F."/>
        </authorList>
    </citation>
    <scope>NUCLEOTIDE SEQUENCE</scope>
    <source>
        <strain evidence="2">FF_307</strain>
    </source>
</reference>
<dbReference type="EMBL" id="KP795701">
    <property type="protein sequence ID" value="AKN40591.1"/>
    <property type="molecule type" value="Genomic_DNA"/>
</dbReference>
<proteinExistence type="predicted"/>
<feature type="transmembrane region" description="Helical" evidence="1">
    <location>
        <begin position="247"/>
        <end position="267"/>
    </location>
</feature>
<sequence length="284" mass="32121">MSAILPFVPSCFSTSHSVVVNVPTAHVLGCSWRVWPNPSISMEDKNEVVAYINSNSGINDTLYTYIPELMIFSAEEGKNRVNFCRFHNVEHIPAQVMIKNYPSADRIKIYVLNAVDGLSVWATLDSRYVKKVSHYAYALPVFRAYGVEVLSEWPEEFPSITELLQRGSKRVNGFASEEEGVDMKAIREQLLNDEITQKSDAKLVKCSLFELDLPLNRMLIITVNLLLTWCVALLVRDSGNHEIIKTVAFILFGFSFGGAFIVFAPILKCKRGLLKLPFRRKKLI</sequence>
<accession>A0A0H4A412</accession>
<evidence type="ECO:0000256" key="1">
    <source>
        <dbReference type="SAM" id="Phobius"/>
    </source>
</evidence>
<keyword evidence="1" id="KW-0472">Membrane</keyword>
<dbReference type="AlphaFoldDB" id="A0A0H4A412"/>